<accession>A0ABW0GNM9</accession>
<proteinExistence type="predicted"/>
<dbReference type="Proteomes" id="UP001596122">
    <property type="component" value="Unassembled WGS sequence"/>
</dbReference>
<dbReference type="Pfam" id="PF00583">
    <property type="entry name" value="Acetyltransf_1"/>
    <property type="match status" value="1"/>
</dbReference>
<reference evidence="5" key="1">
    <citation type="journal article" date="2019" name="Int. J. Syst. Evol. Microbiol.">
        <title>The Global Catalogue of Microorganisms (GCM) 10K type strain sequencing project: providing services to taxonomists for standard genome sequencing and annotation.</title>
        <authorList>
            <consortium name="The Broad Institute Genomics Platform"/>
            <consortium name="The Broad Institute Genome Sequencing Center for Infectious Disease"/>
            <person name="Wu L."/>
            <person name="Ma J."/>
        </authorList>
    </citation>
    <scope>NUCLEOTIDE SEQUENCE [LARGE SCALE GENOMIC DNA]</scope>
    <source>
        <strain evidence="5">CCUG 43114</strain>
    </source>
</reference>
<feature type="domain" description="N-acetyltransferase" evidence="3">
    <location>
        <begin position="14"/>
        <end position="195"/>
    </location>
</feature>
<evidence type="ECO:0000256" key="1">
    <source>
        <dbReference type="ARBA" id="ARBA00022679"/>
    </source>
</evidence>
<dbReference type="InterPro" id="IPR050832">
    <property type="entry name" value="Bact_Acetyltransf"/>
</dbReference>
<protein>
    <submittedName>
        <fullName evidence="4">GNAT family N-acetyltransferase</fullName>
        <ecNumber evidence="4">2.3.1.-</ecNumber>
    </submittedName>
</protein>
<dbReference type="PANTHER" id="PTHR43877">
    <property type="entry name" value="AMINOALKYLPHOSPHONATE N-ACETYLTRANSFERASE-RELATED-RELATED"/>
    <property type="match status" value="1"/>
</dbReference>
<evidence type="ECO:0000313" key="5">
    <source>
        <dbReference type="Proteomes" id="UP001596122"/>
    </source>
</evidence>
<dbReference type="EC" id="2.3.1.-" evidence="4"/>
<dbReference type="Gene3D" id="3.40.630.30">
    <property type="match status" value="1"/>
</dbReference>
<dbReference type="EMBL" id="JBHSLD010000006">
    <property type="protein sequence ID" value="MFC5380106.1"/>
    <property type="molecule type" value="Genomic_DNA"/>
</dbReference>
<name>A0ABW0GNM9_9MICO</name>
<sequence>MDTRTDTAVVTSVVEIDPTSPWFPDLVRLLADVDRETVGDAYEPQSVEYHARSWRTPNGRQLGWGVVAGGGLAGVAKAYLPTQDNTHLVELELAVAAAHRGRGHGRALLERVVAAARAEGRDTVVSGTGYRPDPSEAWTLHEQAVADASVSTDRVPDHLGVGFARASGATPVQTEMRSQVRLPVPDPVLEAVEAEAAGRADGYTTRTWTGVPPDDLVDDRAVLAERMSTDPPLGDLDWRPEVWDAARVRETSEDWARRGITVVGAGAVDRSTGRMVAFSEVGRDEREPTIAYQFDTIVDPGHRGRRLGIVVKAANLRAVALAWPEVRRVQTWNALENGPMLRVNRALGFEPVGLYTLWQLVLR</sequence>
<dbReference type="RefSeq" id="WP_340266936.1">
    <property type="nucleotide sequence ID" value="NZ_JBBEOG010000001.1"/>
</dbReference>
<keyword evidence="5" id="KW-1185">Reference proteome</keyword>
<evidence type="ECO:0000259" key="3">
    <source>
        <dbReference type="PROSITE" id="PS51186"/>
    </source>
</evidence>
<dbReference type="GO" id="GO:0016746">
    <property type="term" value="F:acyltransferase activity"/>
    <property type="evidence" value="ECO:0007669"/>
    <property type="project" value="UniProtKB-KW"/>
</dbReference>
<dbReference type="PROSITE" id="PS51186">
    <property type="entry name" value="GNAT"/>
    <property type="match status" value="1"/>
</dbReference>
<dbReference type="PANTHER" id="PTHR43877:SF1">
    <property type="entry name" value="ACETYLTRANSFERASE"/>
    <property type="match status" value="1"/>
</dbReference>
<dbReference type="InterPro" id="IPR016181">
    <property type="entry name" value="Acyl_CoA_acyltransferase"/>
</dbReference>
<keyword evidence="1 4" id="KW-0808">Transferase</keyword>
<evidence type="ECO:0000313" key="4">
    <source>
        <dbReference type="EMBL" id="MFC5380106.1"/>
    </source>
</evidence>
<comment type="caution">
    <text evidence="4">The sequence shown here is derived from an EMBL/GenBank/DDBJ whole genome shotgun (WGS) entry which is preliminary data.</text>
</comment>
<dbReference type="SUPFAM" id="SSF55729">
    <property type="entry name" value="Acyl-CoA N-acyltransferases (Nat)"/>
    <property type="match status" value="2"/>
</dbReference>
<gene>
    <name evidence="4" type="ORF">ACFPJ6_04840</name>
</gene>
<evidence type="ECO:0000256" key="2">
    <source>
        <dbReference type="ARBA" id="ARBA00023315"/>
    </source>
</evidence>
<organism evidence="4 5">
    <name type="scientific">Aquipuribacter nitratireducens</name>
    <dbReference type="NCBI Taxonomy" id="650104"/>
    <lineage>
        <taxon>Bacteria</taxon>
        <taxon>Bacillati</taxon>
        <taxon>Actinomycetota</taxon>
        <taxon>Actinomycetes</taxon>
        <taxon>Micrococcales</taxon>
        <taxon>Intrasporangiaceae</taxon>
        <taxon>Aquipuribacter</taxon>
    </lineage>
</organism>
<dbReference type="InterPro" id="IPR000182">
    <property type="entry name" value="GNAT_dom"/>
</dbReference>
<dbReference type="CDD" id="cd04301">
    <property type="entry name" value="NAT_SF"/>
    <property type="match status" value="1"/>
</dbReference>
<keyword evidence="2 4" id="KW-0012">Acyltransferase</keyword>